<name>A0A9D5CSQ6_9LILI</name>
<keyword evidence="3" id="KW-0496">Mitochondrion</keyword>
<keyword evidence="7" id="KW-1185">Reference proteome</keyword>
<dbReference type="OrthoDB" id="62312at2759"/>
<sequence length="118" mass="13725">MGNYMRDIFERKPRSKVAVVQDILLMQGNNEPEASSEFPHHQRLPFSSRISMTEPPFVPRDRLLKYQQYFQNIHKHTYLKGRYDMITSVAIPIALTASSLYLIGRGIYNMSYGIGKKE</sequence>
<dbReference type="PANTHER" id="PTHR35308:SF10">
    <property type="entry name" value="COX VIIA-LIKE PROTEIN"/>
    <property type="match status" value="1"/>
</dbReference>
<keyword evidence="5" id="KW-1133">Transmembrane helix</keyword>
<reference evidence="6" key="2">
    <citation type="journal article" date="2022" name="Hortic Res">
        <title>The genome of Dioscorea zingiberensis sheds light on the biosynthesis, origin and evolution of the medicinally important diosgenin saponins.</title>
        <authorList>
            <person name="Li Y."/>
            <person name="Tan C."/>
            <person name="Li Z."/>
            <person name="Guo J."/>
            <person name="Li S."/>
            <person name="Chen X."/>
            <person name="Wang C."/>
            <person name="Dai X."/>
            <person name="Yang H."/>
            <person name="Song W."/>
            <person name="Hou L."/>
            <person name="Xu J."/>
            <person name="Tong Z."/>
            <person name="Xu A."/>
            <person name="Yuan X."/>
            <person name="Wang W."/>
            <person name="Yang Q."/>
            <person name="Chen L."/>
            <person name="Sun Z."/>
            <person name="Wang K."/>
            <person name="Pan B."/>
            <person name="Chen J."/>
            <person name="Bao Y."/>
            <person name="Liu F."/>
            <person name="Qi X."/>
            <person name="Gang D.R."/>
            <person name="Wen J."/>
            <person name="Li J."/>
        </authorList>
    </citation>
    <scope>NUCLEOTIDE SEQUENCE</scope>
    <source>
        <strain evidence="6">Dzin_1.0</strain>
    </source>
</reference>
<dbReference type="GO" id="GO:0005743">
    <property type="term" value="C:mitochondrial inner membrane"/>
    <property type="evidence" value="ECO:0007669"/>
    <property type="project" value="UniProtKB-SubCell"/>
</dbReference>
<gene>
    <name evidence="6" type="ORF">J5N97_013828</name>
</gene>
<reference evidence="6" key="1">
    <citation type="submission" date="2021-03" db="EMBL/GenBank/DDBJ databases">
        <authorList>
            <person name="Li Z."/>
            <person name="Yang C."/>
        </authorList>
    </citation>
    <scope>NUCLEOTIDE SEQUENCE</scope>
    <source>
        <strain evidence="6">Dzin_1.0</strain>
        <tissue evidence="6">Leaf</tissue>
    </source>
</reference>
<feature type="transmembrane region" description="Helical" evidence="5">
    <location>
        <begin position="83"/>
        <end position="103"/>
    </location>
</feature>
<organism evidence="6 7">
    <name type="scientific">Dioscorea zingiberensis</name>
    <dbReference type="NCBI Taxonomy" id="325984"/>
    <lineage>
        <taxon>Eukaryota</taxon>
        <taxon>Viridiplantae</taxon>
        <taxon>Streptophyta</taxon>
        <taxon>Embryophyta</taxon>
        <taxon>Tracheophyta</taxon>
        <taxon>Spermatophyta</taxon>
        <taxon>Magnoliopsida</taxon>
        <taxon>Liliopsida</taxon>
        <taxon>Dioscoreales</taxon>
        <taxon>Dioscoreaceae</taxon>
        <taxon>Dioscorea</taxon>
    </lineage>
</organism>
<dbReference type="InterPro" id="IPR039297">
    <property type="entry name" value="COX7a"/>
</dbReference>
<evidence type="ECO:0000256" key="3">
    <source>
        <dbReference type="ARBA" id="ARBA00023128"/>
    </source>
</evidence>
<proteinExistence type="predicted"/>
<keyword evidence="4 5" id="KW-0472">Membrane</keyword>
<protein>
    <submittedName>
        <fullName evidence="6">Uncharacterized protein</fullName>
    </submittedName>
</protein>
<keyword evidence="5" id="KW-0812">Transmembrane</keyword>
<evidence type="ECO:0000256" key="5">
    <source>
        <dbReference type="SAM" id="Phobius"/>
    </source>
</evidence>
<dbReference type="Pfam" id="PF02238">
    <property type="entry name" value="COX7a"/>
    <property type="match status" value="1"/>
</dbReference>
<evidence type="ECO:0000256" key="4">
    <source>
        <dbReference type="ARBA" id="ARBA00023136"/>
    </source>
</evidence>
<comment type="caution">
    <text evidence="6">The sequence shown here is derived from an EMBL/GenBank/DDBJ whole genome shotgun (WGS) entry which is preliminary data.</text>
</comment>
<evidence type="ECO:0000256" key="2">
    <source>
        <dbReference type="ARBA" id="ARBA00022792"/>
    </source>
</evidence>
<evidence type="ECO:0000313" key="6">
    <source>
        <dbReference type="EMBL" id="KAJ0978354.1"/>
    </source>
</evidence>
<dbReference type="PANTHER" id="PTHR35308">
    <property type="entry name" value="CYTOCHROME C OXIDASE SUBUNIT 7"/>
    <property type="match status" value="1"/>
</dbReference>
<comment type="subcellular location">
    <subcellularLocation>
        <location evidence="1">Mitochondrion inner membrane</location>
    </subcellularLocation>
</comment>
<dbReference type="AlphaFoldDB" id="A0A9D5CSQ6"/>
<keyword evidence="2" id="KW-0999">Mitochondrion inner membrane</keyword>
<evidence type="ECO:0000256" key="1">
    <source>
        <dbReference type="ARBA" id="ARBA00004273"/>
    </source>
</evidence>
<accession>A0A9D5CSQ6</accession>
<dbReference type="Proteomes" id="UP001085076">
    <property type="component" value="Miscellaneous, Linkage group lg03"/>
</dbReference>
<evidence type="ECO:0000313" key="7">
    <source>
        <dbReference type="Proteomes" id="UP001085076"/>
    </source>
</evidence>
<dbReference type="EMBL" id="JAGGNH010000003">
    <property type="protein sequence ID" value="KAJ0978354.1"/>
    <property type="molecule type" value="Genomic_DNA"/>
</dbReference>